<evidence type="ECO:0000313" key="2">
    <source>
        <dbReference type="EMBL" id="KAF3770256.1"/>
    </source>
</evidence>
<name>A0A9P5CUA1_CRYP1</name>
<proteinExistence type="predicted"/>
<protein>
    <submittedName>
        <fullName evidence="2">Uncharacterized protein</fullName>
    </submittedName>
</protein>
<organism evidence="2 3">
    <name type="scientific">Cryphonectria parasitica (strain ATCC 38755 / EP155)</name>
    <dbReference type="NCBI Taxonomy" id="660469"/>
    <lineage>
        <taxon>Eukaryota</taxon>
        <taxon>Fungi</taxon>
        <taxon>Dikarya</taxon>
        <taxon>Ascomycota</taxon>
        <taxon>Pezizomycotina</taxon>
        <taxon>Sordariomycetes</taxon>
        <taxon>Sordariomycetidae</taxon>
        <taxon>Diaporthales</taxon>
        <taxon>Cryphonectriaceae</taxon>
        <taxon>Cryphonectria-Endothia species complex</taxon>
        <taxon>Cryphonectria</taxon>
    </lineage>
</organism>
<sequence length="363" mass="40295">MPPVLTAFTSPQGPLLSLRREVYRLTGFQKGYNFLLWCIFAVGSLIFSLSRVGFLDYFGVFCRRNHLSRGHHAAPGECYYFLNGGQEQIGMMLHLYSIIPCCILLFFQFIPVFRQRWVLFHRINGHAVILLMGVAIVGALMALPGSFGGDAGWQAMVLIHSTMIITGLTLAMANIRSLQIEQHRAWMLRTWIWAFCTITMRAIQQIAARVLSKQGHVALRPCAQIMSDGVLPAAVIEQKWPGCAAFFSGESLDQTVLVSADYYGLPIEINVALSIASGLSGFLALLVHVIGAEIYLHLTPAESERLRHISYHKQVAAGLRYPGRAGLTADRFGDAALWCPHVEEKGHVDDDSLSIRSTDPPRK</sequence>
<dbReference type="AlphaFoldDB" id="A0A9P5CUA1"/>
<accession>A0A9P5CUA1</accession>
<comment type="caution">
    <text evidence="2">The sequence shown here is derived from an EMBL/GenBank/DDBJ whole genome shotgun (WGS) entry which is preliminary data.</text>
</comment>
<dbReference type="EMBL" id="MU032344">
    <property type="protein sequence ID" value="KAF3770256.1"/>
    <property type="molecule type" value="Genomic_DNA"/>
</dbReference>
<dbReference type="RefSeq" id="XP_040781217.1">
    <property type="nucleotide sequence ID" value="XM_040916555.1"/>
</dbReference>
<feature type="transmembrane region" description="Helical" evidence="1">
    <location>
        <begin position="153"/>
        <end position="173"/>
    </location>
</feature>
<evidence type="ECO:0000313" key="3">
    <source>
        <dbReference type="Proteomes" id="UP000803844"/>
    </source>
</evidence>
<dbReference type="GeneID" id="63833684"/>
<feature type="transmembrane region" description="Helical" evidence="1">
    <location>
        <begin position="125"/>
        <end position="147"/>
    </location>
</feature>
<feature type="transmembrane region" description="Helical" evidence="1">
    <location>
        <begin position="34"/>
        <end position="54"/>
    </location>
</feature>
<keyword evidence="3" id="KW-1185">Reference proteome</keyword>
<keyword evidence="1" id="KW-0812">Transmembrane</keyword>
<keyword evidence="1" id="KW-1133">Transmembrane helix</keyword>
<feature type="transmembrane region" description="Helical" evidence="1">
    <location>
        <begin position="93"/>
        <end position="113"/>
    </location>
</feature>
<dbReference type="Proteomes" id="UP000803844">
    <property type="component" value="Unassembled WGS sequence"/>
</dbReference>
<feature type="transmembrane region" description="Helical" evidence="1">
    <location>
        <begin position="271"/>
        <end position="298"/>
    </location>
</feature>
<dbReference type="OrthoDB" id="193478at2759"/>
<gene>
    <name evidence="2" type="ORF">M406DRAFT_248703</name>
</gene>
<dbReference type="InterPro" id="IPR018750">
    <property type="entry name" value="DUF2306_membrane"/>
</dbReference>
<keyword evidence="1" id="KW-0472">Membrane</keyword>
<reference evidence="2" key="1">
    <citation type="journal article" date="2020" name="Phytopathology">
        <title>Genome sequence of the chestnut blight fungus Cryphonectria parasitica EP155: A fundamental resource for an archetypical invasive plant pathogen.</title>
        <authorList>
            <person name="Crouch J.A."/>
            <person name="Dawe A."/>
            <person name="Aerts A."/>
            <person name="Barry K."/>
            <person name="Churchill A.C.L."/>
            <person name="Grimwood J."/>
            <person name="Hillman B."/>
            <person name="Milgroom M.G."/>
            <person name="Pangilinan J."/>
            <person name="Smith M."/>
            <person name="Salamov A."/>
            <person name="Schmutz J."/>
            <person name="Yadav J."/>
            <person name="Grigoriev I.V."/>
            <person name="Nuss D."/>
        </authorList>
    </citation>
    <scope>NUCLEOTIDE SEQUENCE</scope>
    <source>
        <strain evidence="2">EP155</strain>
    </source>
</reference>
<dbReference type="Pfam" id="PF10067">
    <property type="entry name" value="DUF2306"/>
    <property type="match status" value="1"/>
</dbReference>
<evidence type="ECO:0000256" key="1">
    <source>
        <dbReference type="SAM" id="Phobius"/>
    </source>
</evidence>